<reference evidence="2" key="1">
    <citation type="submission" date="2006-04" db="EMBL/GenBank/DDBJ databases">
        <title>Cloning, sequencing and molecular characterization of a cryptic plasmid from a urease-positive thermophilic Campylobacter (UPTC) isolate.</title>
        <authorList>
            <person name="Ito T."/>
            <person name="Sekizuka T."/>
            <person name="Murayama O."/>
            <person name="Moore J.E."/>
            <person name="Millar B.C."/>
            <person name="Watabe M."/>
            <person name="Matsuda M."/>
        </authorList>
    </citation>
    <scope>NUCLEOTIDE SEQUENCE</scope>
    <source>
        <strain evidence="2">237</strain>
        <plasmid evidence="2">pUPTC237</plasmid>
    </source>
</reference>
<organism evidence="2">
    <name type="scientific">Campylobacter lari</name>
    <dbReference type="NCBI Taxonomy" id="201"/>
    <lineage>
        <taxon>Bacteria</taxon>
        <taxon>Pseudomonadati</taxon>
        <taxon>Campylobacterota</taxon>
        <taxon>Epsilonproteobacteria</taxon>
        <taxon>Campylobacterales</taxon>
        <taxon>Campylobacteraceae</taxon>
        <taxon>Campylobacter</taxon>
    </lineage>
</organism>
<name>Q1T716_CAMLA</name>
<keyword evidence="2" id="KW-0614">Plasmid</keyword>
<dbReference type="EMBL" id="AB256957">
    <property type="protein sequence ID" value="BAE93260.1"/>
    <property type="molecule type" value="Genomic_DNA"/>
</dbReference>
<keyword evidence="1" id="KW-0175">Coiled coil</keyword>
<evidence type="ECO:0000256" key="1">
    <source>
        <dbReference type="SAM" id="Coils"/>
    </source>
</evidence>
<evidence type="ECO:0000313" key="2">
    <source>
        <dbReference type="EMBL" id="BAE93260.1"/>
    </source>
</evidence>
<dbReference type="RefSeq" id="WP_011505310.1">
    <property type="nucleotide sequence ID" value="NC_007962.1"/>
</dbReference>
<accession>Q1T716</accession>
<protein>
    <submittedName>
        <fullName evidence="2">Uncharacterized protein</fullName>
    </submittedName>
</protein>
<sequence length="96" mass="11419">MNAKDILAEIEGNETHEDHKQKQVFIYDESVEKEYQNFRKNQDSFFLKKSAMQQAEKLEIEISNLEKELQEITEKLNQKKSEFIQALKVINDINNE</sequence>
<dbReference type="AlphaFoldDB" id="Q1T716"/>
<geneLocation type="plasmid" evidence="2">
    <name>pUPTC237</name>
</geneLocation>
<feature type="coiled-coil region" evidence="1">
    <location>
        <begin position="48"/>
        <end position="82"/>
    </location>
</feature>
<proteinExistence type="predicted"/>